<dbReference type="Gene3D" id="1.25.40.10">
    <property type="entry name" value="Tetratricopeptide repeat domain"/>
    <property type="match status" value="1"/>
</dbReference>
<dbReference type="AlphaFoldDB" id="A0A2K8Z8L3"/>
<name>A0A2K8Z8L3_9BACT</name>
<accession>A0A2K8Z8L3</accession>
<reference evidence="1 2" key="1">
    <citation type="submission" date="2017-11" db="EMBL/GenBank/DDBJ databases">
        <title>Taxonomic description and genome sequences of Spirosoma HA7 sp. nov., isolated from pollen microhabitat of Corylus avellana.</title>
        <authorList>
            <person name="Ambika Manirajan B."/>
            <person name="Suarez C."/>
            <person name="Ratering S."/>
            <person name="Geissler-Plaum R."/>
            <person name="Cardinale M."/>
            <person name="Sylvia S."/>
        </authorList>
    </citation>
    <scope>NUCLEOTIDE SEQUENCE [LARGE SCALE GENOMIC DNA]</scope>
    <source>
        <strain evidence="1 2">HA7</strain>
    </source>
</reference>
<keyword evidence="2" id="KW-1185">Reference proteome</keyword>
<protein>
    <submittedName>
        <fullName evidence="1">Enzyme of heme biosynthesis</fullName>
    </submittedName>
</protein>
<organism evidence="1 2">
    <name type="scientific">Spirosoma pollinicola</name>
    <dbReference type="NCBI Taxonomy" id="2057025"/>
    <lineage>
        <taxon>Bacteria</taxon>
        <taxon>Pseudomonadati</taxon>
        <taxon>Bacteroidota</taxon>
        <taxon>Cytophagia</taxon>
        <taxon>Cytophagales</taxon>
        <taxon>Cytophagaceae</taxon>
        <taxon>Spirosoma</taxon>
    </lineage>
</organism>
<proteinExistence type="predicted"/>
<dbReference type="EMBL" id="CP025096">
    <property type="protein sequence ID" value="AUD06190.1"/>
    <property type="molecule type" value="Genomic_DNA"/>
</dbReference>
<sequence length="109" mass="12818">MNDERIQQLTRFVEEEPGEPFNIYALAMEYINDQPTQARLYLDRLLVEHPDYLPAYYHAAALYADLAERERATELYNKGIALAKAQNKQKTLQELERALKALEEDDDEW</sequence>
<dbReference type="KEGG" id="spir:CWM47_32710"/>
<evidence type="ECO:0000313" key="2">
    <source>
        <dbReference type="Proteomes" id="UP000232883"/>
    </source>
</evidence>
<evidence type="ECO:0000313" key="1">
    <source>
        <dbReference type="EMBL" id="AUD06190.1"/>
    </source>
</evidence>
<gene>
    <name evidence="1" type="ORF">CWM47_32710</name>
</gene>
<dbReference type="OrthoDB" id="1524733at2"/>
<dbReference type="Proteomes" id="UP000232883">
    <property type="component" value="Chromosome"/>
</dbReference>
<dbReference type="SUPFAM" id="SSF48452">
    <property type="entry name" value="TPR-like"/>
    <property type="match status" value="1"/>
</dbReference>
<dbReference type="RefSeq" id="WP_100992740.1">
    <property type="nucleotide sequence ID" value="NZ_CP025096.1"/>
</dbReference>
<dbReference type="InterPro" id="IPR011990">
    <property type="entry name" value="TPR-like_helical_dom_sf"/>
</dbReference>